<dbReference type="PANTHER" id="PTHR43169">
    <property type="entry name" value="EXSB FAMILY PROTEIN"/>
    <property type="match status" value="1"/>
</dbReference>
<dbReference type="InterPro" id="IPR022310">
    <property type="entry name" value="NAD/GMP_synthase"/>
</dbReference>
<dbReference type="SUPFAM" id="SSF52402">
    <property type="entry name" value="Adenine nucleotide alpha hydrolases-like"/>
    <property type="match status" value="1"/>
</dbReference>
<proteinExistence type="predicted"/>
<feature type="non-terminal residue" evidence="2">
    <location>
        <position position="138"/>
    </location>
</feature>
<dbReference type="AlphaFoldDB" id="X0TUV2"/>
<dbReference type="InterPro" id="IPR052188">
    <property type="entry name" value="Ni-pincer_cofactor_biosynth"/>
</dbReference>
<accession>X0TUV2</accession>
<evidence type="ECO:0000259" key="1">
    <source>
        <dbReference type="Pfam" id="PF02540"/>
    </source>
</evidence>
<organism evidence="2">
    <name type="scientific">marine sediment metagenome</name>
    <dbReference type="NCBI Taxonomy" id="412755"/>
    <lineage>
        <taxon>unclassified sequences</taxon>
        <taxon>metagenomes</taxon>
        <taxon>ecological metagenomes</taxon>
    </lineage>
</organism>
<name>X0TUV2_9ZZZZ</name>
<gene>
    <name evidence="2" type="ORF">S01H1_08890</name>
</gene>
<dbReference type="Pfam" id="PF02540">
    <property type="entry name" value="NAD_synthase"/>
    <property type="match status" value="1"/>
</dbReference>
<reference evidence="2" key="1">
    <citation type="journal article" date="2014" name="Front. Microbiol.">
        <title>High frequency of phylogenetically diverse reductive dehalogenase-homologous genes in deep subseafloor sedimentary metagenomes.</title>
        <authorList>
            <person name="Kawai M."/>
            <person name="Futagami T."/>
            <person name="Toyoda A."/>
            <person name="Takaki Y."/>
            <person name="Nishi S."/>
            <person name="Hori S."/>
            <person name="Arai W."/>
            <person name="Tsubouchi T."/>
            <person name="Morono Y."/>
            <person name="Uchiyama I."/>
            <person name="Ito T."/>
            <person name="Fujiyama A."/>
            <person name="Inagaki F."/>
            <person name="Takami H."/>
        </authorList>
    </citation>
    <scope>NUCLEOTIDE SEQUENCE</scope>
    <source>
        <strain evidence="2">Expedition CK06-06</strain>
    </source>
</reference>
<sequence>MVSETKIGRLEDLIAKLESVVVAFSGGADSTLLLKVCLQVLGSDRVLAVTASSPTLPRSELDEAAALARELGARHVIITTEELRDERFATNPTDRCYYCKQELFIRLRTVADREGYRQIVYGATAADLGDHRPGMRAA</sequence>
<comment type="caution">
    <text evidence="2">The sequence shown here is derived from an EMBL/GenBank/DDBJ whole genome shotgun (WGS) entry which is preliminary data.</text>
</comment>
<protein>
    <recommendedName>
        <fullName evidence="1">NAD/GMP synthase domain-containing protein</fullName>
    </recommendedName>
</protein>
<dbReference type="GO" id="GO:0006163">
    <property type="term" value="P:purine nucleotide metabolic process"/>
    <property type="evidence" value="ECO:0007669"/>
    <property type="project" value="UniProtKB-ARBA"/>
</dbReference>
<evidence type="ECO:0000313" key="2">
    <source>
        <dbReference type="EMBL" id="GAF79910.1"/>
    </source>
</evidence>
<dbReference type="PANTHER" id="PTHR43169:SF2">
    <property type="entry name" value="NAD_GMP SYNTHASE DOMAIN-CONTAINING PROTEIN"/>
    <property type="match status" value="1"/>
</dbReference>
<feature type="domain" description="NAD/GMP synthase" evidence="1">
    <location>
        <begin position="17"/>
        <end position="83"/>
    </location>
</feature>
<dbReference type="Gene3D" id="3.40.50.620">
    <property type="entry name" value="HUPs"/>
    <property type="match status" value="1"/>
</dbReference>
<dbReference type="InterPro" id="IPR014729">
    <property type="entry name" value="Rossmann-like_a/b/a_fold"/>
</dbReference>
<dbReference type="EMBL" id="BARS01004548">
    <property type="protein sequence ID" value="GAF79910.1"/>
    <property type="molecule type" value="Genomic_DNA"/>
</dbReference>